<name>G5B0P2_HETGA</name>
<sequence>MLYGPDLAQRGQDDAVPSTSEDDGYPEDVDQDKHDDSTDDSDTDRTEGESEGDEFVHHDDNERDNTEEKKSGLSVRFADLPGKSRKKKKNMKELTPLQAMVL</sequence>
<evidence type="ECO:0000313" key="3">
    <source>
        <dbReference type="Proteomes" id="UP000006813"/>
    </source>
</evidence>
<proteinExistence type="predicted"/>
<protein>
    <submittedName>
        <fullName evidence="2">WW domain-binding protein 11</fullName>
    </submittedName>
</protein>
<feature type="compositionally biased region" description="Acidic residues" evidence="1">
    <location>
        <begin position="20"/>
        <end position="30"/>
    </location>
</feature>
<accession>G5B0P2</accession>
<dbReference type="Proteomes" id="UP000006813">
    <property type="component" value="Unassembled WGS sequence"/>
</dbReference>
<reference evidence="2 3" key="1">
    <citation type="journal article" date="2011" name="Nature">
        <title>Genome sequencing reveals insights into physiology and longevity of the naked mole rat.</title>
        <authorList>
            <person name="Kim E.B."/>
            <person name="Fang X."/>
            <person name="Fushan A.A."/>
            <person name="Huang Z."/>
            <person name="Lobanov A.V."/>
            <person name="Han L."/>
            <person name="Marino S.M."/>
            <person name="Sun X."/>
            <person name="Turanov A.A."/>
            <person name="Yang P."/>
            <person name="Yim S.H."/>
            <person name="Zhao X."/>
            <person name="Kasaikina M.V."/>
            <person name="Stoletzki N."/>
            <person name="Peng C."/>
            <person name="Polak P."/>
            <person name="Xiong Z."/>
            <person name="Kiezun A."/>
            <person name="Zhu Y."/>
            <person name="Chen Y."/>
            <person name="Kryukov G.V."/>
            <person name="Zhang Q."/>
            <person name="Peshkin L."/>
            <person name="Yang L."/>
            <person name="Bronson R.T."/>
            <person name="Buffenstein R."/>
            <person name="Wang B."/>
            <person name="Han C."/>
            <person name="Li Q."/>
            <person name="Chen L."/>
            <person name="Zhao W."/>
            <person name="Sunyaev S.R."/>
            <person name="Park T.J."/>
            <person name="Zhang G."/>
            <person name="Wang J."/>
            <person name="Gladyshev V.N."/>
        </authorList>
    </citation>
    <scope>NUCLEOTIDE SEQUENCE [LARGE SCALE GENOMIC DNA]</scope>
</reference>
<dbReference type="STRING" id="10181.G5B0P2"/>
<dbReference type="EMBL" id="JH167825">
    <property type="protein sequence ID" value="EHB02853.1"/>
    <property type="molecule type" value="Genomic_DNA"/>
</dbReference>
<dbReference type="InParanoid" id="G5B0P2"/>
<feature type="compositionally biased region" description="Basic and acidic residues" evidence="1">
    <location>
        <begin position="43"/>
        <end position="71"/>
    </location>
</feature>
<organism evidence="2 3">
    <name type="scientific">Heterocephalus glaber</name>
    <name type="common">Naked mole rat</name>
    <dbReference type="NCBI Taxonomy" id="10181"/>
    <lineage>
        <taxon>Eukaryota</taxon>
        <taxon>Metazoa</taxon>
        <taxon>Chordata</taxon>
        <taxon>Craniata</taxon>
        <taxon>Vertebrata</taxon>
        <taxon>Euteleostomi</taxon>
        <taxon>Mammalia</taxon>
        <taxon>Eutheria</taxon>
        <taxon>Euarchontoglires</taxon>
        <taxon>Glires</taxon>
        <taxon>Rodentia</taxon>
        <taxon>Hystricomorpha</taxon>
        <taxon>Bathyergidae</taxon>
        <taxon>Heterocephalus</taxon>
    </lineage>
</organism>
<feature type="region of interest" description="Disordered" evidence="1">
    <location>
        <begin position="1"/>
        <end position="102"/>
    </location>
</feature>
<dbReference type="AlphaFoldDB" id="G5B0P2"/>
<evidence type="ECO:0000256" key="1">
    <source>
        <dbReference type="SAM" id="MobiDB-lite"/>
    </source>
</evidence>
<gene>
    <name evidence="2" type="ORF">GW7_06895</name>
</gene>
<evidence type="ECO:0000313" key="2">
    <source>
        <dbReference type="EMBL" id="EHB02853.1"/>
    </source>
</evidence>